<dbReference type="EC" id="2.7.12.2" evidence="8"/>
<dbReference type="GO" id="GO:0051403">
    <property type="term" value="P:stress-activated MAPK cascade"/>
    <property type="evidence" value="ECO:0007669"/>
    <property type="project" value="TreeGrafter"/>
</dbReference>
<dbReference type="PROSITE" id="PS00108">
    <property type="entry name" value="PROTEIN_KINASE_ST"/>
    <property type="match status" value="1"/>
</dbReference>
<keyword evidence="13" id="KW-1185">Reference proteome</keyword>
<protein>
    <recommendedName>
        <fullName evidence="8">mitogen-activated protein kinase kinase</fullName>
        <ecNumber evidence="8">2.7.12.2</ecNumber>
    </recommendedName>
</protein>
<evidence type="ECO:0000256" key="2">
    <source>
        <dbReference type="ARBA" id="ARBA00022553"/>
    </source>
</evidence>
<feature type="domain" description="Protein kinase" evidence="12">
    <location>
        <begin position="45"/>
        <end position="304"/>
    </location>
</feature>
<dbReference type="PROSITE" id="PS00107">
    <property type="entry name" value="PROTEIN_KINASE_ATP"/>
    <property type="match status" value="1"/>
</dbReference>
<accession>A0A6P7SMJ6</accession>
<dbReference type="GO" id="GO:0005524">
    <property type="term" value="F:ATP binding"/>
    <property type="evidence" value="ECO:0007669"/>
    <property type="project" value="UniProtKB-UniRule"/>
</dbReference>
<evidence type="ECO:0000256" key="3">
    <source>
        <dbReference type="ARBA" id="ARBA00022679"/>
    </source>
</evidence>
<gene>
    <name evidence="14" type="primary">LOC115214176</name>
</gene>
<evidence type="ECO:0000313" key="13">
    <source>
        <dbReference type="Proteomes" id="UP000515154"/>
    </source>
</evidence>
<dbReference type="RefSeq" id="XP_029639126.1">
    <property type="nucleotide sequence ID" value="XM_029783266.2"/>
</dbReference>
<dbReference type="PANTHER" id="PTHR48013:SF11">
    <property type="entry name" value="LICORNE"/>
    <property type="match status" value="1"/>
</dbReference>
<keyword evidence="4 9" id="KW-0547">Nucleotide-binding</keyword>
<evidence type="ECO:0000256" key="6">
    <source>
        <dbReference type="ARBA" id="ARBA00022840"/>
    </source>
</evidence>
<evidence type="ECO:0000313" key="14">
    <source>
        <dbReference type="RefSeq" id="XP_029639126.1"/>
    </source>
</evidence>
<evidence type="ECO:0000256" key="1">
    <source>
        <dbReference type="ARBA" id="ARBA00022527"/>
    </source>
</evidence>
<proteinExistence type="inferred from homology"/>
<keyword evidence="1 10" id="KW-0723">Serine/threonine-protein kinase</keyword>
<dbReference type="GO" id="GO:0004674">
    <property type="term" value="F:protein serine/threonine kinase activity"/>
    <property type="evidence" value="ECO:0007669"/>
    <property type="project" value="UniProtKB-KW"/>
</dbReference>
<keyword evidence="3" id="KW-0808">Transferase</keyword>
<keyword evidence="6 9" id="KW-0067">ATP-binding</keyword>
<evidence type="ECO:0000256" key="8">
    <source>
        <dbReference type="ARBA" id="ARBA00038999"/>
    </source>
</evidence>
<dbReference type="FunFam" id="3.30.200.20:FF:000040">
    <property type="entry name" value="Dual specificity mitogen-activated protein kinase kinase"/>
    <property type="match status" value="1"/>
</dbReference>
<feature type="binding site" evidence="9">
    <location>
        <position position="74"/>
    </location>
    <ligand>
        <name>ATP</name>
        <dbReference type="ChEBI" id="CHEBI:30616"/>
    </ligand>
</feature>
<dbReference type="PANTHER" id="PTHR48013">
    <property type="entry name" value="DUAL SPECIFICITY MITOGEN-ACTIVATED PROTEIN KINASE KINASE 5-RELATED"/>
    <property type="match status" value="1"/>
</dbReference>
<dbReference type="Gene3D" id="3.30.200.20">
    <property type="entry name" value="Phosphorylase Kinase, domain 1"/>
    <property type="match status" value="1"/>
</dbReference>
<dbReference type="PROSITE" id="PS50011">
    <property type="entry name" value="PROTEIN_KINASE_DOM"/>
    <property type="match status" value="1"/>
</dbReference>
<keyword evidence="2" id="KW-0597">Phosphoprotein</keyword>
<dbReference type="SUPFAM" id="SSF56112">
    <property type="entry name" value="Protein kinase-like (PK-like)"/>
    <property type="match status" value="1"/>
</dbReference>
<dbReference type="Gene3D" id="1.10.510.10">
    <property type="entry name" value="Transferase(Phosphotransferase) domain 1"/>
    <property type="match status" value="1"/>
</dbReference>
<dbReference type="Pfam" id="PF00069">
    <property type="entry name" value="Pkinase"/>
    <property type="match status" value="1"/>
</dbReference>
<evidence type="ECO:0000256" key="4">
    <source>
        <dbReference type="ARBA" id="ARBA00022741"/>
    </source>
</evidence>
<evidence type="ECO:0000256" key="5">
    <source>
        <dbReference type="ARBA" id="ARBA00022777"/>
    </source>
</evidence>
<keyword evidence="5 14" id="KW-0418">Kinase</keyword>
<dbReference type="Proteomes" id="UP000515154">
    <property type="component" value="Linkage group LG7"/>
</dbReference>
<dbReference type="InterPro" id="IPR008271">
    <property type="entry name" value="Ser/Thr_kinase_AS"/>
</dbReference>
<dbReference type="SMART" id="SM00220">
    <property type="entry name" value="S_TKc"/>
    <property type="match status" value="1"/>
</dbReference>
<evidence type="ECO:0000256" key="9">
    <source>
        <dbReference type="PROSITE-ProRule" id="PRU10141"/>
    </source>
</evidence>
<dbReference type="GO" id="GO:0004708">
    <property type="term" value="F:MAP kinase kinase activity"/>
    <property type="evidence" value="ECO:0007669"/>
    <property type="project" value="UniProtKB-EC"/>
</dbReference>
<dbReference type="AlphaFoldDB" id="A0A6P7SMJ6"/>
<reference evidence="14" key="1">
    <citation type="submission" date="2025-08" db="UniProtKB">
        <authorList>
            <consortium name="RefSeq"/>
        </authorList>
    </citation>
    <scope>IDENTIFICATION</scope>
</reference>
<organism evidence="13 14">
    <name type="scientific">Octopus sinensis</name>
    <name type="common">East Asian common octopus</name>
    <dbReference type="NCBI Taxonomy" id="2607531"/>
    <lineage>
        <taxon>Eukaryota</taxon>
        <taxon>Metazoa</taxon>
        <taxon>Spiralia</taxon>
        <taxon>Lophotrochozoa</taxon>
        <taxon>Mollusca</taxon>
        <taxon>Cephalopoda</taxon>
        <taxon>Coleoidea</taxon>
        <taxon>Octopodiformes</taxon>
        <taxon>Octopoda</taxon>
        <taxon>Incirrata</taxon>
        <taxon>Octopodidae</taxon>
        <taxon>Octopus</taxon>
    </lineage>
</organism>
<sequence>MMKGPPGITLPSSSQNDCVNPPGNLDSKTEINIGGQKFNCDADDLESLSTLGQGAYGVVEKMRHRPSGKIMAVKRITATINGEEEKRLLMDLDVSMKSGLCTYTVQSYGALFREGDVWILMEVMDASLDKFYKKVYTDTHIPEDVLTIIASSVVRALHYLHQNLQVIHRDVKPSNILVNRLGFVKICDFGISGYLVDSLANTRDAGCRPYMAPERINPSVSGKGYDIRSDVWSLGITMIELATGRFPYGCGNPFQQLREVVMGNPPTLPPGTFSKEFEDFIVKCLQKEYKERPYYGTLLEHPFIVRADTLDVDMAKYISSVLDKYTGWEG</sequence>
<feature type="region of interest" description="Disordered" evidence="11">
    <location>
        <begin position="1"/>
        <end position="24"/>
    </location>
</feature>
<evidence type="ECO:0000256" key="11">
    <source>
        <dbReference type="SAM" id="MobiDB-lite"/>
    </source>
</evidence>
<comment type="similarity">
    <text evidence="7">Belongs to the protein kinase superfamily. STE Ser/Thr protein kinase family. MAP kinase kinase subfamily.</text>
</comment>
<evidence type="ECO:0000256" key="10">
    <source>
        <dbReference type="RuleBase" id="RU000304"/>
    </source>
</evidence>
<dbReference type="KEGG" id="osn:115214176"/>
<name>A0A6P7SMJ6_9MOLL</name>
<evidence type="ECO:0000256" key="7">
    <source>
        <dbReference type="ARBA" id="ARBA00038035"/>
    </source>
</evidence>
<dbReference type="InterPro" id="IPR011009">
    <property type="entry name" value="Kinase-like_dom_sf"/>
</dbReference>
<dbReference type="FunFam" id="1.10.510.10:FF:000158">
    <property type="entry name" value="Dual specificity mitogen-activated protein kinase kinase 6"/>
    <property type="match status" value="1"/>
</dbReference>
<evidence type="ECO:0000259" key="12">
    <source>
        <dbReference type="PROSITE" id="PS50011"/>
    </source>
</evidence>
<dbReference type="InterPro" id="IPR017441">
    <property type="entry name" value="Protein_kinase_ATP_BS"/>
</dbReference>
<dbReference type="InterPro" id="IPR000719">
    <property type="entry name" value="Prot_kinase_dom"/>
</dbReference>